<evidence type="ECO:0000256" key="1">
    <source>
        <dbReference type="ARBA" id="ARBA00004429"/>
    </source>
</evidence>
<evidence type="ECO:0000313" key="13">
    <source>
        <dbReference type="EMBL" id="GLC26109.1"/>
    </source>
</evidence>
<protein>
    <submittedName>
        <fullName evidence="13">Cytochrome c biogenesis protein CcmF</fullName>
    </submittedName>
</protein>
<evidence type="ECO:0000256" key="5">
    <source>
        <dbReference type="ARBA" id="ARBA00022692"/>
    </source>
</evidence>
<feature type="transmembrane region" description="Helical" evidence="10">
    <location>
        <begin position="49"/>
        <end position="69"/>
    </location>
</feature>
<comment type="similarity">
    <text evidence="2">Belongs to the CcmF/CycK/Ccl1/NrfE/CcsA family.</text>
</comment>
<dbReference type="EMBL" id="BRXS01000004">
    <property type="protein sequence ID" value="GLC26109.1"/>
    <property type="molecule type" value="Genomic_DNA"/>
</dbReference>
<keyword evidence="8 10" id="KW-0472">Membrane</keyword>
<keyword evidence="3" id="KW-1003">Cell membrane</keyword>
<dbReference type="PRINTS" id="PR01411">
    <property type="entry name" value="CCMFBIOGNSIS"/>
</dbReference>
<feature type="transmembrane region" description="Helical" evidence="10">
    <location>
        <begin position="284"/>
        <end position="305"/>
    </location>
</feature>
<evidence type="ECO:0000256" key="7">
    <source>
        <dbReference type="ARBA" id="ARBA00022989"/>
    </source>
</evidence>
<dbReference type="Pfam" id="PF01578">
    <property type="entry name" value="Cytochrom_C_asm"/>
    <property type="match status" value="1"/>
</dbReference>
<keyword evidence="7 10" id="KW-1133">Transmembrane helix</keyword>
<keyword evidence="5 10" id="KW-0812">Transmembrane</keyword>
<feature type="transmembrane region" description="Helical" evidence="10">
    <location>
        <begin position="433"/>
        <end position="450"/>
    </location>
</feature>
<dbReference type="InterPro" id="IPR032523">
    <property type="entry name" value="CcmF_C"/>
</dbReference>
<feature type="transmembrane region" description="Helical" evidence="10">
    <location>
        <begin position="215"/>
        <end position="237"/>
    </location>
</feature>
<feature type="transmembrane region" description="Helical" evidence="10">
    <location>
        <begin position="358"/>
        <end position="381"/>
    </location>
</feature>
<reference evidence="13" key="1">
    <citation type="submission" date="2022-08" db="EMBL/GenBank/DDBJ databases">
        <title>Draft genome sequencing of Roseisolibacter agri AW1220.</title>
        <authorList>
            <person name="Tobiishi Y."/>
            <person name="Tonouchi A."/>
        </authorList>
    </citation>
    <scope>NUCLEOTIDE SEQUENCE</scope>
    <source>
        <strain evidence="13">AW1220</strain>
    </source>
</reference>
<evidence type="ECO:0000256" key="4">
    <source>
        <dbReference type="ARBA" id="ARBA00022519"/>
    </source>
</evidence>
<keyword evidence="14" id="KW-1185">Reference proteome</keyword>
<feature type="transmembrane region" description="Helical" evidence="10">
    <location>
        <begin position="638"/>
        <end position="658"/>
    </location>
</feature>
<dbReference type="PRINTS" id="PR01410">
    <property type="entry name" value="CCBIOGENESIS"/>
</dbReference>
<dbReference type="InterPro" id="IPR002541">
    <property type="entry name" value="Cyt_c_assembly"/>
</dbReference>
<keyword evidence="6" id="KW-0201">Cytochrome c-type biogenesis</keyword>
<evidence type="ECO:0000256" key="2">
    <source>
        <dbReference type="ARBA" id="ARBA00009186"/>
    </source>
</evidence>
<evidence type="ECO:0000259" key="12">
    <source>
        <dbReference type="Pfam" id="PF16327"/>
    </source>
</evidence>
<dbReference type="GO" id="GO:0015232">
    <property type="term" value="F:heme transmembrane transporter activity"/>
    <property type="evidence" value="ECO:0007669"/>
    <property type="project" value="InterPro"/>
</dbReference>
<organism evidence="13 14">
    <name type="scientific">Roseisolibacter agri</name>
    <dbReference type="NCBI Taxonomy" id="2014610"/>
    <lineage>
        <taxon>Bacteria</taxon>
        <taxon>Pseudomonadati</taxon>
        <taxon>Gemmatimonadota</taxon>
        <taxon>Gemmatimonadia</taxon>
        <taxon>Gemmatimonadales</taxon>
        <taxon>Gemmatimonadaceae</taxon>
        <taxon>Roseisolibacter</taxon>
    </lineage>
</organism>
<feature type="domain" description="Cytochrome c-type biogenesis protein CcmF C-terminal" evidence="12">
    <location>
        <begin position="324"/>
        <end position="657"/>
    </location>
</feature>
<comment type="function">
    <text evidence="9">Required for the biogenesis of c-type cytochromes. Possible subunit of a heme lyase.</text>
</comment>
<comment type="subcellular location">
    <subcellularLocation>
        <location evidence="1">Cell inner membrane</location>
        <topology evidence="1">Multi-pass membrane protein</topology>
    </subcellularLocation>
</comment>
<keyword evidence="4" id="KW-0997">Cell inner membrane</keyword>
<dbReference type="GO" id="GO:0017004">
    <property type="term" value="P:cytochrome complex assembly"/>
    <property type="evidence" value="ECO:0007669"/>
    <property type="project" value="UniProtKB-KW"/>
</dbReference>
<feature type="transmembrane region" description="Helical" evidence="10">
    <location>
        <begin position="401"/>
        <end position="421"/>
    </location>
</feature>
<feature type="transmembrane region" description="Helical" evidence="10">
    <location>
        <begin position="505"/>
        <end position="526"/>
    </location>
</feature>
<dbReference type="GO" id="GO:0020037">
    <property type="term" value="F:heme binding"/>
    <property type="evidence" value="ECO:0007669"/>
    <property type="project" value="InterPro"/>
</dbReference>
<evidence type="ECO:0000256" key="8">
    <source>
        <dbReference type="ARBA" id="ARBA00023136"/>
    </source>
</evidence>
<feature type="transmembrane region" description="Helical" evidence="10">
    <location>
        <begin position="257"/>
        <end position="272"/>
    </location>
</feature>
<dbReference type="GO" id="GO:0005886">
    <property type="term" value="C:plasma membrane"/>
    <property type="evidence" value="ECO:0007669"/>
    <property type="project" value="UniProtKB-SubCell"/>
</dbReference>
<feature type="domain" description="Cytochrome c assembly protein" evidence="11">
    <location>
        <begin position="96"/>
        <end position="303"/>
    </location>
</feature>
<dbReference type="InterPro" id="IPR003567">
    <property type="entry name" value="Cyt_c_biogenesis"/>
</dbReference>
<dbReference type="AlphaFoldDB" id="A0AA37Q4C7"/>
<dbReference type="PANTHER" id="PTHR43653:SF1">
    <property type="entry name" value="CYTOCHROME C-TYPE BIOGENESIS PROTEIN CCMF"/>
    <property type="match status" value="1"/>
</dbReference>
<evidence type="ECO:0000259" key="11">
    <source>
        <dbReference type="Pfam" id="PF01578"/>
    </source>
</evidence>
<feature type="transmembrane region" description="Helical" evidence="10">
    <location>
        <begin position="317"/>
        <end position="337"/>
    </location>
</feature>
<name>A0AA37Q4C7_9BACT</name>
<dbReference type="Proteomes" id="UP001161325">
    <property type="component" value="Unassembled WGS sequence"/>
</dbReference>
<feature type="transmembrane region" description="Helical" evidence="10">
    <location>
        <begin position="6"/>
        <end position="28"/>
    </location>
</feature>
<sequence length="691" mass="75557">MGDSISSGLILVGELSLWVAMLMAAWSATVSFAGARDARADLVHSGERALYATFGFVVLASIGLWTALFTHDFSIKFVASYTSANLPKIYTFTAFWAGQAGSLLFWTLILAGYAAAAVASGRGERTRAFLPYVTGTLSVVTLFFLATMCFGANPYERLDWTPADGRGMNPQLQNPGMAIHPPMLYLGYVATVVPFAYAIAALVTRKLDAEWLVPVRRWSLISWFFLTIGITLGMWWAYVELGWGGYWAWDPVENASLLPWLTGTAFLHSIMIQEKRGMLRKWNVVLVATTFLLSIFGTFITRSGIIQSVHSFAQSPVGNWFAGFLALSVAVTAYLIATRLKDLSSKAELESMVSREAAFLYNNLVLVGISFSVLWGTLFPILSEWVKGEKITVGPPFFNTVNVPLGLLLLALTGIGPLIAWRRASVQNLRRQFTVPVAVGLATGAALVALGMRDFYAVVCYTLAGFVFGTIGQEFWKGTRARMAMHGEHAAAALTRLIARNRRRYGGYVVHFGMVTMFAAFAGMAFKKEFDVTLTSGQSYAATDPWGHRWTFTSQGVSSYKALNRYVTAVGLDATRDGMRVGIITSEKRQHVDSRDQPTFEPSTEVGILEGGKQDVYVVLAGVTGTDKAEVRIAFNPLVWWVWFGGIVMGVGGLIVMWPQAERRTARRESGYVAVLQPAAAGAPPEPVGAR</sequence>
<accession>A0AA37Q4C7</accession>
<feature type="transmembrane region" description="Helical" evidence="10">
    <location>
        <begin position="128"/>
        <end position="153"/>
    </location>
</feature>
<proteinExistence type="inferred from homology"/>
<evidence type="ECO:0000256" key="9">
    <source>
        <dbReference type="ARBA" id="ARBA00037230"/>
    </source>
</evidence>
<comment type="caution">
    <text evidence="13">The sequence shown here is derived from an EMBL/GenBank/DDBJ whole genome shotgun (WGS) entry which is preliminary data.</text>
</comment>
<feature type="transmembrane region" description="Helical" evidence="10">
    <location>
        <begin position="456"/>
        <end position="476"/>
    </location>
</feature>
<dbReference type="InterPro" id="IPR003568">
    <property type="entry name" value="Cyt_c_biogenesis_CcmF"/>
</dbReference>
<gene>
    <name evidence="13" type="ORF">rosag_26220</name>
</gene>
<feature type="transmembrane region" description="Helical" evidence="10">
    <location>
        <begin position="183"/>
        <end position="203"/>
    </location>
</feature>
<evidence type="ECO:0000256" key="10">
    <source>
        <dbReference type="SAM" id="Phobius"/>
    </source>
</evidence>
<dbReference type="PANTHER" id="PTHR43653">
    <property type="entry name" value="CYTOCHROME C ASSEMBLY PROTEIN-RELATED"/>
    <property type="match status" value="1"/>
</dbReference>
<evidence type="ECO:0000256" key="6">
    <source>
        <dbReference type="ARBA" id="ARBA00022748"/>
    </source>
</evidence>
<dbReference type="Pfam" id="PF16327">
    <property type="entry name" value="CcmF_C"/>
    <property type="match status" value="1"/>
</dbReference>
<evidence type="ECO:0000313" key="14">
    <source>
        <dbReference type="Proteomes" id="UP001161325"/>
    </source>
</evidence>
<dbReference type="RefSeq" id="WP_284350577.1">
    <property type="nucleotide sequence ID" value="NZ_BRXS01000004.1"/>
</dbReference>
<evidence type="ECO:0000256" key="3">
    <source>
        <dbReference type="ARBA" id="ARBA00022475"/>
    </source>
</evidence>
<feature type="transmembrane region" description="Helical" evidence="10">
    <location>
        <begin position="89"/>
        <end position="116"/>
    </location>
</feature>